<evidence type="ECO:0000256" key="3">
    <source>
        <dbReference type="PIRSR" id="PIRSR640198-3"/>
    </source>
</evidence>
<dbReference type="RefSeq" id="WP_057002728.1">
    <property type="nucleotide sequence ID" value="NZ_AZGA01000057.1"/>
</dbReference>
<organism evidence="5 6">
    <name type="scientific">Agrilactobacillus composti DSM 18527 = JCM 14202</name>
    <dbReference type="NCBI Taxonomy" id="1423734"/>
    <lineage>
        <taxon>Bacteria</taxon>
        <taxon>Bacillati</taxon>
        <taxon>Bacillota</taxon>
        <taxon>Bacilli</taxon>
        <taxon>Lactobacillales</taxon>
        <taxon>Lactobacillaceae</taxon>
        <taxon>Agrilactobacillus</taxon>
    </lineage>
</organism>
<dbReference type="Proteomes" id="UP000051236">
    <property type="component" value="Unassembled WGS sequence"/>
</dbReference>
<dbReference type="EMBL" id="AZGA01000057">
    <property type="protein sequence ID" value="KRM33268.1"/>
    <property type="molecule type" value="Genomic_DNA"/>
</dbReference>
<reference evidence="5 6" key="1">
    <citation type="journal article" date="2015" name="Genome Announc.">
        <title>Expanding the biotechnology potential of lactobacilli through comparative genomics of 213 strains and associated genera.</title>
        <authorList>
            <person name="Sun Z."/>
            <person name="Harris H.M."/>
            <person name="McCann A."/>
            <person name="Guo C."/>
            <person name="Argimon S."/>
            <person name="Zhang W."/>
            <person name="Yang X."/>
            <person name="Jeffery I.B."/>
            <person name="Cooney J.C."/>
            <person name="Kagawa T.F."/>
            <person name="Liu W."/>
            <person name="Song Y."/>
            <person name="Salvetti E."/>
            <person name="Wrobel A."/>
            <person name="Rasinkangas P."/>
            <person name="Parkhill J."/>
            <person name="Rea M.C."/>
            <person name="O'Sullivan O."/>
            <person name="Ritari J."/>
            <person name="Douillard F.P."/>
            <person name="Paul Ross R."/>
            <person name="Yang R."/>
            <person name="Briner A.E."/>
            <person name="Felis G.E."/>
            <person name="de Vos W.M."/>
            <person name="Barrangou R."/>
            <person name="Klaenhammer T.R."/>
            <person name="Caufield P.W."/>
            <person name="Cui Y."/>
            <person name="Zhang H."/>
            <person name="O'Toole P.W."/>
        </authorList>
    </citation>
    <scope>NUCLEOTIDE SEQUENCE [LARGE SCALE GENOMIC DNA]</scope>
    <source>
        <strain evidence="5 6">DSM 18527</strain>
    </source>
</reference>
<accession>A0A0R1XX47</accession>
<keyword evidence="2" id="KW-0067">ATP-binding</keyword>
<name>A0A0R1XX47_9LACO</name>
<comment type="caution">
    <text evidence="5">The sequence shown here is derived from an EMBL/GenBank/DDBJ whole genome shotgun (WGS) entry which is preliminary data.</text>
</comment>
<dbReference type="SUPFAM" id="SSF140931">
    <property type="entry name" value="Fic-like"/>
    <property type="match status" value="1"/>
</dbReference>
<evidence type="ECO:0000313" key="5">
    <source>
        <dbReference type="EMBL" id="KRM33268.1"/>
    </source>
</evidence>
<dbReference type="Gene3D" id="1.10.3290.10">
    <property type="entry name" value="Fido-like domain"/>
    <property type="match status" value="1"/>
</dbReference>
<dbReference type="PANTHER" id="PTHR13504">
    <property type="entry name" value="FIDO DOMAIN-CONTAINING PROTEIN DDB_G0283145"/>
    <property type="match status" value="1"/>
</dbReference>
<keyword evidence="2" id="KW-0547">Nucleotide-binding</keyword>
<keyword evidence="6" id="KW-1185">Reference proteome</keyword>
<dbReference type="GO" id="GO:0005524">
    <property type="term" value="F:ATP binding"/>
    <property type="evidence" value="ECO:0007669"/>
    <property type="project" value="UniProtKB-KW"/>
</dbReference>
<dbReference type="STRING" id="1423734.FC83_GL003355"/>
<dbReference type="Pfam" id="PF02661">
    <property type="entry name" value="Fic"/>
    <property type="match status" value="1"/>
</dbReference>
<dbReference type="InterPro" id="IPR003812">
    <property type="entry name" value="Fido"/>
</dbReference>
<feature type="site" description="Important for autoinhibition of adenylyltransferase activity" evidence="3">
    <location>
        <position position="62"/>
    </location>
</feature>
<dbReference type="InterPro" id="IPR036388">
    <property type="entry name" value="WH-like_DNA-bd_sf"/>
</dbReference>
<feature type="binding site" evidence="2">
    <location>
        <begin position="239"/>
        <end position="240"/>
    </location>
    <ligand>
        <name>ATP</name>
        <dbReference type="ChEBI" id="CHEBI:30616"/>
    </ligand>
</feature>
<sequence>MKPFDYKTLHDLTITPEMARKIETIGELRGQLHQVQQLTPPVLARLIEVAKIQSTDASNRIEGVFTSDTRLRQLVAKKTTPHNRSEEEISGYRDVLDLIHQNHAYIPITSNSILALHKRLFSFTASRWGGHFKDSDNQIITQFSDGTAEVRFTPASAVMTPPLITELCQAYQAAHQAEDLPLLLICGAFVFDFVSIHPFRDGNGRMSRLLMLLVLYQSGYDIGRYISLEALVERTKANYYETLKASSVGWAEQTNDYQPFLNYFLSVVLQAYRQLSQRVNPTETRKTTAPTLIENALQAELRPLSKRDLMALIPNYSQTTIERGLRTLMTQGKIEKLGQGRATKYALKF</sequence>
<dbReference type="Gene3D" id="1.10.10.10">
    <property type="entry name" value="Winged helix-like DNA-binding domain superfamily/Winged helix DNA-binding domain"/>
    <property type="match status" value="1"/>
</dbReference>
<dbReference type="AlphaFoldDB" id="A0A0R1XX47"/>
<feature type="active site" evidence="1">
    <location>
        <position position="197"/>
    </location>
</feature>
<proteinExistence type="predicted"/>
<dbReference type="PANTHER" id="PTHR13504:SF38">
    <property type="entry name" value="FIDO DOMAIN-CONTAINING PROTEIN"/>
    <property type="match status" value="1"/>
</dbReference>
<evidence type="ECO:0000259" key="4">
    <source>
        <dbReference type="PROSITE" id="PS51459"/>
    </source>
</evidence>
<feature type="domain" description="Fido" evidence="4">
    <location>
        <begin position="108"/>
        <end position="266"/>
    </location>
</feature>
<dbReference type="InterPro" id="IPR040198">
    <property type="entry name" value="Fido_containing"/>
</dbReference>
<gene>
    <name evidence="5" type="ORF">FC83_GL003355</name>
</gene>
<dbReference type="eggNOG" id="COG3177">
    <property type="taxonomic scope" value="Bacteria"/>
</dbReference>
<evidence type="ECO:0000256" key="2">
    <source>
        <dbReference type="PIRSR" id="PIRSR640198-2"/>
    </source>
</evidence>
<evidence type="ECO:0000313" key="6">
    <source>
        <dbReference type="Proteomes" id="UP000051236"/>
    </source>
</evidence>
<evidence type="ECO:0000256" key="1">
    <source>
        <dbReference type="PIRSR" id="PIRSR640198-1"/>
    </source>
</evidence>
<feature type="binding site" evidence="2">
    <location>
        <begin position="201"/>
        <end position="208"/>
    </location>
    <ligand>
        <name>ATP</name>
        <dbReference type="ChEBI" id="CHEBI:30616"/>
    </ligand>
</feature>
<dbReference type="PROSITE" id="PS51459">
    <property type="entry name" value="FIDO"/>
    <property type="match status" value="1"/>
</dbReference>
<dbReference type="PATRIC" id="fig|1423734.3.peg.3407"/>
<dbReference type="InterPro" id="IPR036597">
    <property type="entry name" value="Fido-like_dom_sf"/>
</dbReference>
<protein>
    <submittedName>
        <fullName evidence="5">Filamentation induced by cAMP protein Fic</fullName>
    </submittedName>
</protein>